<evidence type="ECO:0000256" key="1">
    <source>
        <dbReference type="ARBA" id="ARBA00022669"/>
    </source>
</evidence>
<evidence type="ECO:0000313" key="9">
    <source>
        <dbReference type="EMBL" id="ODN00760.1"/>
    </source>
</evidence>
<dbReference type="EMBL" id="LJIJ01000187">
    <property type="protein sequence ID" value="ODN00760.1"/>
    <property type="molecule type" value="Genomic_DNA"/>
</dbReference>
<feature type="domain" description="Chitin-binding type-2" evidence="8">
    <location>
        <begin position="22"/>
        <end position="78"/>
    </location>
</feature>
<protein>
    <submittedName>
        <fullName evidence="9">Putative chitinase 3</fullName>
    </submittedName>
</protein>
<dbReference type="Pfam" id="PF01607">
    <property type="entry name" value="CBM_14"/>
    <property type="match status" value="4"/>
</dbReference>
<dbReference type="OMA" id="RITIAFT"/>
<evidence type="ECO:0000259" key="8">
    <source>
        <dbReference type="PROSITE" id="PS50940"/>
    </source>
</evidence>
<feature type="chain" id="PRO_5008905094" evidence="7">
    <location>
        <begin position="18"/>
        <end position="356"/>
    </location>
</feature>
<feature type="domain" description="Chitin-binding type-2" evidence="8">
    <location>
        <begin position="207"/>
        <end position="263"/>
    </location>
</feature>
<dbReference type="PANTHER" id="PTHR23301:SF0">
    <property type="entry name" value="CHITIN-BINDING TYPE-2 DOMAIN-CONTAINING PROTEIN-RELATED"/>
    <property type="match status" value="1"/>
</dbReference>
<dbReference type="Gene3D" id="2.170.140.10">
    <property type="entry name" value="Chitin binding domain"/>
    <property type="match status" value="4"/>
</dbReference>
<dbReference type="OrthoDB" id="6020543at2759"/>
<feature type="signal peptide" evidence="7">
    <location>
        <begin position="1"/>
        <end position="17"/>
    </location>
</feature>
<evidence type="ECO:0000313" key="10">
    <source>
        <dbReference type="Proteomes" id="UP000094527"/>
    </source>
</evidence>
<dbReference type="GO" id="GO:0008061">
    <property type="term" value="F:chitin binding"/>
    <property type="evidence" value="ECO:0007669"/>
    <property type="project" value="UniProtKB-KW"/>
</dbReference>
<gene>
    <name evidence="9" type="ORF">Ocin01_05921</name>
</gene>
<dbReference type="InterPro" id="IPR051940">
    <property type="entry name" value="Chitin_bind-dev_reg"/>
</dbReference>
<dbReference type="STRING" id="48709.A0A1D2N666"/>
<evidence type="ECO:0000256" key="7">
    <source>
        <dbReference type="SAM" id="SignalP"/>
    </source>
</evidence>
<organism evidence="9 10">
    <name type="scientific">Orchesella cincta</name>
    <name type="common">Springtail</name>
    <name type="synonym">Podura cincta</name>
    <dbReference type="NCBI Taxonomy" id="48709"/>
    <lineage>
        <taxon>Eukaryota</taxon>
        <taxon>Metazoa</taxon>
        <taxon>Ecdysozoa</taxon>
        <taxon>Arthropoda</taxon>
        <taxon>Hexapoda</taxon>
        <taxon>Collembola</taxon>
        <taxon>Entomobryomorpha</taxon>
        <taxon>Entomobryoidea</taxon>
        <taxon>Orchesellidae</taxon>
        <taxon>Orchesellinae</taxon>
        <taxon>Orchesella</taxon>
    </lineage>
</organism>
<dbReference type="Proteomes" id="UP000094527">
    <property type="component" value="Unassembled WGS sequence"/>
</dbReference>
<keyword evidence="5" id="KW-0325">Glycoprotein</keyword>
<keyword evidence="1" id="KW-0147">Chitin-binding</keyword>
<evidence type="ECO:0000256" key="2">
    <source>
        <dbReference type="ARBA" id="ARBA00022729"/>
    </source>
</evidence>
<keyword evidence="4" id="KW-1015">Disulfide bond</keyword>
<feature type="region of interest" description="Disordered" evidence="6">
    <location>
        <begin position="78"/>
        <end position="145"/>
    </location>
</feature>
<sequence length="356" mass="37898">MLGQKFLVLLTVALCGASTLEAPDCPTTGVIYIPHEDCTKYYVCDNGLPIEQVCPPPLYFNPSLDQCDFPENVAECVGGTRPPGGNGTTSNTPGNGTTPQPPTTPGNTTTPEPPTTPSTNSTTPPTNSTTPPSNGTTPLPNGCPAEGIDKIPHPSLCDVYFICVNGTPIEEQCADGLYFNPIIKECDFPENVNCSGPGIPTTTPIPVPDCPAEGVHFIAFPGNCSLYYMCVEGFPVLSKCAEGTLFDPINHQCDLEANVNCSSNANRTIAQGYDFPTSHLEIDSPLNSQNECPTGVTRALIPSTNSCSEYMVCFDGSNLGTLECKAGLHFDFTSQSCIPQSLSMCNAYKNDDYFNF</sequence>
<feature type="compositionally biased region" description="Low complexity" evidence="6">
    <location>
        <begin position="88"/>
        <end position="98"/>
    </location>
</feature>
<evidence type="ECO:0000256" key="6">
    <source>
        <dbReference type="SAM" id="MobiDB-lite"/>
    </source>
</evidence>
<dbReference type="SUPFAM" id="SSF57625">
    <property type="entry name" value="Invertebrate chitin-binding proteins"/>
    <property type="match status" value="4"/>
</dbReference>
<keyword evidence="2 7" id="KW-0732">Signal</keyword>
<evidence type="ECO:0000256" key="5">
    <source>
        <dbReference type="ARBA" id="ARBA00023180"/>
    </source>
</evidence>
<dbReference type="PROSITE" id="PS50940">
    <property type="entry name" value="CHIT_BIND_II"/>
    <property type="match status" value="4"/>
</dbReference>
<dbReference type="InterPro" id="IPR036508">
    <property type="entry name" value="Chitin-bd_dom_sf"/>
</dbReference>
<dbReference type="InterPro" id="IPR002557">
    <property type="entry name" value="Chitin-bd_dom"/>
</dbReference>
<dbReference type="SMART" id="SM00494">
    <property type="entry name" value="ChtBD2"/>
    <property type="match status" value="4"/>
</dbReference>
<evidence type="ECO:0000256" key="3">
    <source>
        <dbReference type="ARBA" id="ARBA00022737"/>
    </source>
</evidence>
<keyword evidence="10" id="KW-1185">Reference proteome</keyword>
<accession>A0A1D2N666</accession>
<comment type="caution">
    <text evidence="9">The sequence shown here is derived from an EMBL/GenBank/DDBJ whole genome shotgun (WGS) entry which is preliminary data.</text>
</comment>
<dbReference type="PANTHER" id="PTHR23301">
    <property type="entry name" value="CHITIN BINDING PERITROPHIN-A"/>
    <property type="match status" value="1"/>
</dbReference>
<name>A0A1D2N666_ORCCI</name>
<dbReference type="GO" id="GO:0005576">
    <property type="term" value="C:extracellular region"/>
    <property type="evidence" value="ECO:0007669"/>
    <property type="project" value="InterPro"/>
</dbReference>
<feature type="domain" description="Chitin-binding type-2" evidence="8">
    <location>
        <begin position="140"/>
        <end position="196"/>
    </location>
</feature>
<proteinExistence type="predicted"/>
<evidence type="ECO:0000256" key="4">
    <source>
        <dbReference type="ARBA" id="ARBA00023157"/>
    </source>
</evidence>
<reference evidence="9 10" key="1">
    <citation type="journal article" date="2016" name="Genome Biol. Evol.">
        <title>Gene Family Evolution Reflects Adaptation to Soil Environmental Stressors in the Genome of the Collembolan Orchesella cincta.</title>
        <authorList>
            <person name="Faddeeva-Vakhrusheva A."/>
            <person name="Derks M.F."/>
            <person name="Anvar S.Y."/>
            <person name="Agamennone V."/>
            <person name="Suring W."/>
            <person name="Smit S."/>
            <person name="van Straalen N.M."/>
            <person name="Roelofs D."/>
        </authorList>
    </citation>
    <scope>NUCLEOTIDE SEQUENCE [LARGE SCALE GENOMIC DNA]</scope>
    <source>
        <tissue evidence="9">Mixed pool</tissue>
    </source>
</reference>
<feature type="domain" description="Chitin-binding type-2" evidence="8">
    <location>
        <begin position="289"/>
        <end position="347"/>
    </location>
</feature>
<feature type="compositionally biased region" description="Low complexity" evidence="6">
    <location>
        <begin position="117"/>
        <end position="142"/>
    </location>
</feature>
<keyword evidence="3" id="KW-0677">Repeat</keyword>
<dbReference type="AlphaFoldDB" id="A0A1D2N666"/>